<keyword evidence="3" id="KW-1185">Reference proteome</keyword>
<dbReference type="EMBL" id="CCKQ01001817">
    <property type="protein sequence ID" value="CDW72923.1"/>
    <property type="molecule type" value="Genomic_DNA"/>
</dbReference>
<proteinExistence type="predicted"/>
<evidence type="ECO:0000313" key="3">
    <source>
        <dbReference type="Proteomes" id="UP000039865"/>
    </source>
</evidence>
<keyword evidence="1" id="KW-0732">Signal</keyword>
<dbReference type="Proteomes" id="UP000039865">
    <property type="component" value="Unassembled WGS sequence"/>
</dbReference>
<feature type="signal peptide" evidence="1">
    <location>
        <begin position="1"/>
        <end position="23"/>
    </location>
</feature>
<dbReference type="AlphaFoldDB" id="A0A077ZSR4"/>
<organism evidence="2 3">
    <name type="scientific">Stylonychia lemnae</name>
    <name type="common">Ciliate</name>
    <dbReference type="NCBI Taxonomy" id="5949"/>
    <lineage>
        <taxon>Eukaryota</taxon>
        <taxon>Sar</taxon>
        <taxon>Alveolata</taxon>
        <taxon>Ciliophora</taxon>
        <taxon>Intramacronucleata</taxon>
        <taxon>Spirotrichea</taxon>
        <taxon>Stichotrichia</taxon>
        <taxon>Sporadotrichida</taxon>
        <taxon>Oxytrichidae</taxon>
        <taxon>Stylonychinae</taxon>
        <taxon>Stylonychia</taxon>
    </lineage>
</organism>
<accession>A0A077ZSR4</accession>
<evidence type="ECO:0000256" key="1">
    <source>
        <dbReference type="SAM" id="SignalP"/>
    </source>
</evidence>
<evidence type="ECO:0000313" key="2">
    <source>
        <dbReference type="EMBL" id="CDW72923.1"/>
    </source>
</evidence>
<dbReference type="InParanoid" id="A0A077ZSR4"/>
<reference evidence="2 3" key="1">
    <citation type="submission" date="2014-06" db="EMBL/GenBank/DDBJ databases">
        <authorList>
            <person name="Swart Estienne"/>
        </authorList>
    </citation>
    <scope>NUCLEOTIDE SEQUENCE [LARGE SCALE GENOMIC DNA]</scope>
    <source>
        <strain evidence="2 3">130c</strain>
    </source>
</reference>
<gene>
    <name evidence="2" type="primary">Contig14323.g15259</name>
    <name evidence="2" type="ORF">STYLEM_1890</name>
</gene>
<name>A0A077ZSR4_STYLE</name>
<feature type="chain" id="PRO_5001728945" evidence="1">
    <location>
        <begin position="24"/>
        <end position="475"/>
    </location>
</feature>
<protein>
    <submittedName>
        <fullName evidence="2">Uncharacterized protein</fullName>
    </submittedName>
</protein>
<sequence>MRKVLLPTVFFIAQYAAIQVSQALQKNRAELSWRQEVTNKFSWNATQELKWSVVNAFIDVQTSPDGDVYAIQNISSEMSTPKYSAYLFNTTSNIWELVARTPQVKAVRFDRLGSMFYLTPDNCVLTSQNISLLCGVKDFEVTVDRKIFGLNDGSGRLPTDTLAGQWKTASGDNSYSYKALSGFKGLTLLKDQPIFIAEDGSVDAQYGSEKLVSISAGIDGSLWALQQQSDVNDFQLLKWQTVAQKWYKVNGAKGTCLSAYNEISVAIVDSKGLLSLSSQAGLQIKARYAEDFISTMSIDDINWLKSSITGKQFSKLTLLETVKPGQFTVEEVRDSFVGKSNIFIIYFNNFKKVVGLYFEDPLAKAPVDSSETTINLKSKIAILRVTDRQKLIYEKSEGYVNQQLVESQSTIVGYDKGDINIKLNCVGQGSLSEFEGVDVVQLQESEGTANSITGSSTQSQASKMHCLRIEIFQGE</sequence>